<evidence type="ECO:0000313" key="2">
    <source>
        <dbReference type="Proteomes" id="UP000637819"/>
    </source>
</evidence>
<organism evidence="1 2">
    <name type="scientific">Haloterrigena salifodinae</name>
    <dbReference type="NCBI Taxonomy" id="2675099"/>
    <lineage>
        <taxon>Archaea</taxon>
        <taxon>Methanobacteriati</taxon>
        <taxon>Methanobacteriota</taxon>
        <taxon>Stenosarchaea group</taxon>
        <taxon>Halobacteria</taxon>
        <taxon>Halobacteriales</taxon>
        <taxon>Natrialbaceae</taxon>
        <taxon>Haloterrigena</taxon>
    </lineage>
</organism>
<dbReference type="InterPro" id="IPR019292">
    <property type="entry name" value="McrC"/>
</dbReference>
<dbReference type="PANTHER" id="PTHR38733">
    <property type="entry name" value="PROTEIN MCRC"/>
    <property type="match status" value="1"/>
</dbReference>
<dbReference type="RefSeq" id="WP_204747540.1">
    <property type="nucleotide sequence ID" value="NZ_CP069188.1"/>
</dbReference>
<accession>A0A8T8DZE6</accession>
<dbReference type="OrthoDB" id="206313at2157"/>
<sequence>MTSSQSLRITERDEKEFDLSEEDLRHLASFDEIEVKRSGSGMPCVSVSNHVGVVGLPSGKLLEIHPKAPCNLLHYLAYIGDIDDELVRGTDASVLTGGSFVDLIAQLYLHEVETVLKRGLNREYLVEESSEKHLRGQLDLQRQLQRQGVAPKKFECRYDELSTETRLNKILLDGLHRLRPLVTDSSTRSDVNRYYGRLQQYVSYERMSLRDIESVALTRLNEYYEDALQLAKLIFEQAFVADLSGHNRRVQSLLINMESTFERVVCRAVKAVIDTEYYNVRNDSIGYLARSESGAGHLSMYPDFWIQNRTEDVVLVGDAKWKTGTEPSRNDFYQLAAYQAKYGASGVLVYPNLEGEMTDTYTYVTGNGTDAGRGELRTIEIETEDGASYDQFVRTVEETVRDNLPESQ</sequence>
<dbReference type="AlphaFoldDB" id="A0A8T8DZE6"/>
<proteinExistence type="predicted"/>
<dbReference type="REBASE" id="555870">
    <property type="entry name" value="Hsa51McrBCP"/>
</dbReference>
<dbReference type="EMBL" id="CP069188">
    <property type="protein sequence ID" value="QRV14895.1"/>
    <property type="molecule type" value="Genomic_DNA"/>
</dbReference>
<keyword evidence="2" id="KW-1185">Reference proteome</keyword>
<protein>
    <recommendedName>
        <fullName evidence="3">5-methylcytosine-specific restriction enzyme subunit McrC</fullName>
    </recommendedName>
</protein>
<gene>
    <name evidence="1" type="ORF">JMJ58_18575</name>
</gene>
<dbReference type="Proteomes" id="UP000637819">
    <property type="component" value="Chromosome"/>
</dbReference>
<dbReference type="Pfam" id="PF10117">
    <property type="entry name" value="McrBC"/>
    <property type="match status" value="1"/>
</dbReference>
<dbReference type="PANTHER" id="PTHR38733:SF1">
    <property type="entry name" value="TYPE IV METHYL-DIRECTED RESTRICTION ENZYME ECOKMCRBC"/>
    <property type="match status" value="1"/>
</dbReference>
<name>A0A8T8DZE6_9EURY</name>
<dbReference type="KEGG" id="hsal:JMJ58_18575"/>
<dbReference type="GeneID" id="62877173"/>
<evidence type="ECO:0000313" key="1">
    <source>
        <dbReference type="EMBL" id="QRV14895.1"/>
    </source>
</evidence>
<evidence type="ECO:0008006" key="3">
    <source>
        <dbReference type="Google" id="ProtNLM"/>
    </source>
</evidence>
<reference evidence="1 2" key="1">
    <citation type="submission" date="2021-01" db="EMBL/GenBank/DDBJ databases">
        <title>Genome Sequence and Methylation Pattern of Haloterrigena salifodinae BOL5-1, An Extremely Halophilic Archaeon from a Bolivian Salt Mine.</title>
        <authorList>
            <person name="DasSarma P."/>
            <person name="Anton B.P."/>
            <person name="DasSarma S.L."/>
            <person name="von Ehrenheim H.A.L."/>
            <person name="Martinez F.L."/>
            <person name="Guzman D."/>
            <person name="Roberts R.J."/>
            <person name="DasSarma S."/>
        </authorList>
    </citation>
    <scope>NUCLEOTIDE SEQUENCE [LARGE SCALE GENOMIC DNA]</scope>
    <source>
        <strain evidence="1 2">BOL5-1</strain>
    </source>
</reference>